<comment type="caution">
    <text evidence="1">The sequence shown here is derived from an EMBL/GenBank/DDBJ whole genome shotgun (WGS) entry which is preliminary data.</text>
</comment>
<gene>
    <name evidence="1" type="ORF">WKI58_32910</name>
</gene>
<accession>A0ACC6QSD9</accession>
<sequence length="134" mass="14387">MKYMLLMQFSESTVDFPRIDTWTPDEIQAHIAFMHDANKQMVDSGEFVDGQGLAMPEAARIVRAGAGGGAAVVTEGPFPETKEFLAGYWIVDCETPERAVELAAFVSTAPGPGGGPLNMPIEVRQVMSAPAEDV</sequence>
<evidence type="ECO:0000313" key="2">
    <source>
        <dbReference type="Proteomes" id="UP001375539"/>
    </source>
</evidence>
<reference evidence="1" key="1">
    <citation type="submission" date="2024-03" db="EMBL/GenBank/DDBJ databases">
        <title>Novel Streptomyces species of biotechnological and ecological value are a feature of Machair soil.</title>
        <authorList>
            <person name="Prole J.R."/>
            <person name="Goodfellow M."/>
            <person name="Allenby N."/>
            <person name="Ward A.C."/>
        </authorList>
    </citation>
    <scope>NUCLEOTIDE SEQUENCE</scope>
    <source>
        <strain evidence="1">MS1.AVA.4</strain>
    </source>
</reference>
<organism evidence="1 2">
    <name type="scientific">Streptomyces pratisoli</name>
    <dbReference type="NCBI Taxonomy" id="3139917"/>
    <lineage>
        <taxon>Bacteria</taxon>
        <taxon>Bacillati</taxon>
        <taxon>Actinomycetota</taxon>
        <taxon>Actinomycetes</taxon>
        <taxon>Kitasatosporales</taxon>
        <taxon>Streptomycetaceae</taxon>
        <taxon>Streptomyces</taxon>
    </lineage>
</organism>
<protein>
    <submittedName>
        <fullName evidence="1">YciI family protein</fullName>
    </submittedName>
</protein>
<dbReference type="Proteomes" id="UP001375539">
    <property type="component" value="Unassembled WGS sequence"/>
</dbReference>
<dbReference type="EMBL" id="JBBKAI010000002">
    <property type="protein sequence ID" value="MEJ8661254.1"/>
    <property type="molecule type" value="Genomic_DNA"/>
</dbReference>
<name>A0ACC6QSD9_9ACTN</name>
<proteinExistence type="predicted"/>
<keyword evidence="2" id="KW-1185">Reference proteome</keyword>
<evidence type="ECO:0000313" key="1">
    <source>
        <dbReference type="EMBL" id="MEJ8661254.1"/>
    </source>
</evidence>